<dbReference type="UniPathway" id="UPA00079"/>
<evidence type="ECO:0000313" key="11">
    <source>
        <dbReference type="Proteomes" id="UP000265882"/>
    </source>
</evidence>
<dbReference type="Proteomes" id="UP000265882">
    <property type="component" value="Unassembled WGS sequence"/>
</dbReference>
<protein>
    <recommendedName>
        <fullName evidence="6">Aminodeoxyfutalosine synthase</fullName>
        <shortName evidence="6">AFL synthase</shortName>
        <shortName evidence="6">Aminofutalosine synthase</shortName>
        <ecNumber evidence="6">2.5.1.120</ecNumber>
    </recommendedName>
    <alternativeName>
        <fullName evidence="6">Menaquinone biosynthetic enzyme MqnE</fullName>
    </alternativeName>
</protein>
<gene>
    <name evidence="6 10" type="primary">mqnE</name>
    <name evidence="10" type="ORF">C4520_20830</name>
</gene>
<dbReference type="CDD" id="cd01335">
    <property type="entry name" value="Radical_SAM"/>
    <property type="match status" value="1"/>
</dbReference>
<evidence type="ECO:0000256" key="5">
    <source>
        <dbReference type="ARBA" id="ARBA00023014"/>
    </source>
</evidence>
<evidence type="ECO:0000256" key="7">
    <source>
        <dbReference type="PIRSR" id="PIRSR004762-1"/>
    </source>
</evidence>
<evidence type="ECO:0000256" key="8">
    <source>
        <dbReference type="PIRSR" id="PIRSR004762-2"/>
    </source>
</evidence>
<evidence type="ECO:0000259" key="9">
    <source>
        <dbReference type="PROSITE" id="PS51918"/>
    </source>
</evidence>
<dbReference type="InterPro" id="IPR045567">
    <property type="entry name" value="CofH/MnqC-like_C"/>
</dbReference>
<feature type="binding site" evidence="6 7">
    <location>
        <position position="83"/>
    </location>
    <ligand>
        <name>[4Fe-4S] cluster</name>
        <dbReference type="ChEBI" id="CHEBI:49883"/>
        <note>4Fe-4S-S-AdoMet</note>
    </ligand>
</feature>
<dbReference type="SFLD" id="SFLDS00029">
    <property type="entry name" value="Radical_SAM"/>
    <property type="match status" value="1"/>
</dbReference>
<dbReference type="SFLD" id="SFLDF00342">
    <property type="entry name" value="cyclic_dehypoxanthine_futalosi"/>
    <property type="match status" value="1"/>
</dbReference>
<comment type="catalytic activity">
    <reaction evidence="6">
        <text>3-[(1-carboxyvinyl)-oxy]benzoate + S-adenosyl-L-methionine + H2O = 6-amino-6-deoxyfutalosine + hydrogencarbonate + L-methionine + H(+)</text>
        <dbReference type="Rhea" id="RHEA:33075"/>
        <dbReference type="ChEBI" id="CHEBI:15377"/>
        <dbReference type="ChEBI" id="CHEBI:15378"/>
        <dbReference type="ChEBI" id="CHEBI:17544"/>
        <dbReference type="ChEBI" id="CHEBI:57844"/>
        <dbReference type="ChEBI" id="CHEBI:59789"/>
        <dbReference type="ChEBI" id="CHEBI:64286"/>
        <dbReference type="ChEBI" id="CHEBI:76981"/>
        <dbReference type="EC" id="2.5.1.120"/>
    </reaction>
</comment>
<dbReference type="GO" id="GO:0102573">
    <property type="term" value="F:aminodeoxyfutalosine synthase activity"/>
    <property type="evidence" value="ECO:0007669"/>
    <property type="project" value="UniProtKB-EC"/>
</dbReference>
<dbReference type="InterPro" id="IPR020050">
    <property type="entry name" value="FO_synthase_su2"/>
</dbReference>
<feature type="binding site" evidence="8">
    <location>
        <position position="192"/>
    </location>
    <ligand>
        <name>S-adenosyl-L-methionine</name>
        <dbReference type="ChEBI" id="CHEBI:59789"/>
    </ligand>
</feature>
<name>A0A3A4MXQ7_ABYX5</name>
<dbReference type="NCBIfam" id="TIGR03700">
    <property type="entry name" value="mena_SCO4494"/>
    <property type="match status" value="1"/>
</dbReference>
<dbReference type="PROSITE" id="PS51918">
    <property type="entry name" value="RADICAL_SAM"/>
    <property type="match status" value="1"/>
</dbReference>
<evidence type="ECO:0000256" key="3">
    <source>
        <dbReference type="ARBA" id="ARBA00022723"/>
    </source>
</evidence>
<feature type="binding site" evidence="8">
    <location>
        <position position="85"/>
    </location>
    <ligand>
        <name>S-adenosyl-L-methionine</name>
        <dbReference type="ChEBI" id="CHEBI:59789"/>
    </ligand>
</feature>
<dbReference type="InterPro" id="IPR013785">
    <property type="entry name" value="Aldolase_TIM"/>
</dbReference>
<keyword evidence="3 6" id="KW-0479">Metal-binding</keyword>
<feature type="binding site" evidence="6 7">
    <location>
        <position position="86"/>
    </location>
    <ligand>
        <name>[4Fe-4S] cluster</name>
        <dbReference type="ChEBI" id="CHEBI:49883"/>
        <note>4Fe-4S-S-AdoMet</note>
    </ligand>
</feature>
<dbReference type="EC" id="2.5.1.120" evidence="6"/>
<dbReference type="InterPro" id="IPR022432">
    <property type="entry name" value="MqnE"/>
</dbReference>
<keyword evidence="5 6" id="KW-0411">Iron-sulfur</keyword>
<sequence length="380" mass="42640">MKDSEPSAIVTDILQKSEFADLYRKVQSGQRLSREDGLRLYRSSDIIAIGHLANVVRERKNGDAAYYVVNVHINYSNVCKNKCRFCAFSRGSSHDEGAYEMTVEEVLERAKRVKLVGATELHIVGGAHPDWLFSRYLQMIGKLHNAFPDVHLQAFTAVEVAHIAEVAKLSVRETLVELKKAGLGSLPGGGAEIFSPRVRSLVCPEKLSGERWLEVMREAHRLGIRSNATMLYGHVETDEERIDHMLKLRELQDETGGFMSFIPLAFHPANTQLSEQPGTTGMTDLKSLAIGRLMLDNFDHIKAFWIMLGIKLAQVSLWFGVDDIDGTVVEERITHSAGAETPQALTVQELRRLILEAGRVPVERDTLYRYVEREPMGALE</sequence>
<dbReference type="SUPFAM" id="SSF102114">
    <property type="entry name" value="Radical SAM enzymes"/>
    <property type="match status" value="1"/>
</dbReference>
<dbReference type="GO" id="GO:0051539">
    <property type="term" value="F:4 iron, 4 sulfur cluster binding"/>
    <property type="evidence" value="ECO:0007669"/>
    <property type="project" value="UniProtKB-KW"/>
</dbReference>
<keyword evidence="6" id="KW-0808">Transferase</keyword>
<dbReference type="PANTHER" id="PTHR43076">
    <property type="entry name" value="FO SYNTHASE (COFH)"/>
    <property type="match status" value="1"/>
</dbReference>
<keyword evidence="1 6" id="KW-0004">4Fe-4S</keyword>
<comment type="similarity">
    <text evidence="6">Belongs to the radical SAM superfamily. MqnE family.</text>
</comment>
<keyword evidence="6" id="KW-0474">Menaquinone biosynthesis</keyword>
<evidence type="ECO:0000256" key="2">
    <source>
        <dbReference type="ARBA" id="ARBA00022691"/>
    </source>
</evidence>
<dbReference type="AlphaFoldDB" id="A0A3A4MXQ7"/>
<comment type="cofactor">
    <cofactor evidence="6 7">
        <name>[4Fe-4S] cluster</name>
        <dbReference type="ChEBI" id="CHEBI:49883"/>
    </cofactor>
    <text evidence="6 7">Binds 1 [4Fe-4S] cluster. The cluster is coordinated with 3 cysteines and an exchangeable S-adenosyl-L-methionine.</text>
</comment>
<dbReference type="Gene3D" id="3.20.20.70">
    <property type="entry name" value="Aldolase class I"/>
    <property type="match status" value="1"/>
</dbReference>
<evidence type="ECO:0000313" key="10">
    <source>
        <dbReference type="EMBL" id="RJP14877.1"/>
    </source>
</evidence>
<keyword evidence="2 6" id="KW-0949">S-adenosyl-L-methionine</keyword>
<dbReference type="InterPro" id="IPR006638">
    <property type="entry name" value="Elp3/MiaA/NifB-like_rSAM"/>
</dbReference>
<dbReference type="SFLD" id="SFLDG01082">
    <property type="entry name" value="B12-binding_domain_containing"/>
    <property type="match status" value="1"/>
</dbReference>
<evidence type="ECO:0000256" key="6">
    <source>
        <dbReference type="HAMAP-Rule" id="MF_00993"/>
    </source>
</evidence>
<dbReference type="GO" id="GO:0044689">
    <property type="term" value="F:7,8-didemethyl-8-hydroxy-5-deazariboflavin synthase activity"/>
    <property type="evidence" value="ECO:0007669"/>
    <property type="project" value="TreeGrafter"/>
</dbReference>
<organism evidence="10 11">
    <name type="scientific">Abyssobacteria bacterium (strain SURF_5)</name>
    <dbReference type="NCBI Taxonomy" id="2093360"/>
    <lineage>
        <taxon>Bacteria</taxon>
        <taxon>Pseudomonadati</taxon>
        <taxon>Candidatus Hydrogenedentota</taxon>
        <taxon>Candidatus Abyssobacteria</taxon>
    </lineage>
</organism>
<feature type="domain" description="Radical SAM core" evidence="9">
    <location>
        <begin position="65"/>
        <end position="299"/>
    </location>
</feature>
<keyword evidence="4 6" id="KW-0408">Iron</keyword>
<dbReference type="InterPro" id="IPR007197">
    <property type="entry name" value="rSAM"/>
</dbReference>
<proteinExistence type="inferred from homology"/>
<dbReference type="GO" id="GO:0005506">
    <property type="term" value="F:iron ion binding"/>
    <property type="evidence" value="ECO:0007669"/>
    <property type="project" value="UniProtKB-UniRule"/>
</dbReference>
<dbReference type="GO" id="GO:0009234">
    <property type="term" value="P:menaquinone biosynthetic process"/>
    <property type="evidence" value="ECO:0007669"/>
    <property type="project" value="UniProtKB-UniRule"/>
</dbReference>
<dbReference type="InterPro" id="IPR034405">
    <property type="entry name" value="F420"/>
</dbReference>
<dbReference type="PANTHER" id="PTHR43076:SF7">
    <property type="entry name" value="AMINODEOXYFUTALOSINE SYNTHASE"/>
    <property type="match status" value="1"/>
</dbReference>
<accession>A0A3A4MXQ7</accession>
<comment type="caution">
    <text evidence="10">The sequence shown here is derived from an EMBL/GenBank/DDBJ whole genome shotgun (WGS) entry which is preliminary data.</text>
</comment>
<dbReference type="Pfam" id="PF19288">
    <property type="entry name" value="CofH_C"/>
    <property type="match status" value="1"/>
</dbReference>
<comment type="pathway">
    <text evidence="6">Quinol/quinone metabolism; menaquinone biosynthesis.</text>
</comment>
<comment type="function">
    <text evidence="6">Radical SAM enzyme that catalyzes the addition of the adenosyl radical to the double bond of 3-[(1-carboxyvinyl)oxy]benzoate, leading to aminodeoxyfutalosine (AFL), a key intermediate in the formation of menaquinone (MK, vitamin K2) from chorismate.</text>
</comment>
<dbReference type="SFLD" id="SFLDG01389">
    <property type="entry name" value="menaquinone_synthsis_involved"/>
    <property type="match status" value="1"/>
</dbReference>
<feature type="binding site" evidence="6 7">
    <location>
        <position position="79"/>
    </location>
    <ligand>
        <name>[4Fe-4S] cluster</name>
        <dbReference type="ChEBI" id="CHEBI:49883"/>
        <note>4Fe-4S-S-AdoMet</note>
    </ligand>
</feature>
<dbReference type="SFLD" id="SFLDF00343">
    <property type="entry name" value="aminofutalosine_synthase_(mqnE"/>
    <property type="match status" value="1"/>
</dbReference>
<dbReference type="PIRSF" id="PIRSF004762">
    <property type="entry name" value="CHP00423"/>
    <property type="match status" value="1"/>
</dbReference>
<reference evidence="10 11" key="1">
    <citation type="journal article" date="2017" name="ISME J.">
        <title>Energy and carbon metabolisms in a deep terrestrial subsurface fluid microbial community.</title>
        <authorList>
            <person name="Momper L."/>
            <person name="Jungbluth S.P."/>
            <person name="Lee M.D."/>
            <person name="Amend J.P."/>
        </authorList>
    </citation>
    <scope>NUCLEOTIDE SEQUENCE [LARGE SCALE GENOMIC DNA]</scope>
    <source>
        <strain evidence="10">SURF_5</strain>
    </source>
</reference>
<dbReference type="HAMAP" id="MF_00993">
    <property type="entry name" value="MqnE"/>
    <property type="match status" value="1"/>
</dbReference>
<dbReference type="Pfam" id="PF04055">
    <property type="entry name" value="Radical_SAM"/>
    <property type="match status" value="1"/>
</dbReference>
<dbReference type="NCBIfam" id="TIGR00423">
    <property type="entry name" value="CofH family radical SAM protein"/>
    <property type="match status" value="1"/>
</dbReference>
<evidence type="ECO:0000256" key="4">
    <source>
        <dbReference type="ARBA" id="ARBA00023004"/>
    </source>
</evidence>
<dbReference type="SMART" id="SM00729">
    <property type="entry name" value="Elp3"/>
    <property type="match status" value="1"/>
</dbReference>
<dbReference type="EMBL" id="QZKU01000140">
    <property type="protein sequence ID" value="RJP14877.1"/>
    <property type="molecule type" value="Genomic_DNA"/>
</dbReference>
<dbReference type="SFLD" id="SFLDG01064">
    <property type="entry name" value="F420__menaquinone_cofactor_bio"/>
    <property type="match status" value="1"/>
</dbReference>
<evidence type="ECO:0000256" key="1">
    <source>
        <dbReference type="ARBA" id="ARBA00022485"/>
    </source>
</evidence>
<dbReference type="InterPro" id="IPR058240">
    <property type="entry name" value="rSAM_sf"/>
</dbReference>